<name>A0A378JQZ4_9GAMM</name>
<proteinExistence type="predicted"/>
<evidence type="ECO:0000313" key="4">
    <source>
        <dbReference type="Proteomes" id="UP000254968"/>
    </source>
</evidence>
<dbReference type="RefSeq" id="WP_115304238.1">
    <property type="nucleotide sequence ID" value="NZ_CAAAHO010000012.1"/>
</dbReference>
<reference evidence="3 4" key="1">
    <citation type="submission" date="2018-06" db="EMBL/GenBank/DDBJ databases">
        <authorList>
            <consortium name="Pathogen Informatics"/>
            <person name="Doyle S."/>
        </authorList>
    </citation>
    <scope>NUCLEOTIDE SEQUENCE [LARGE SCALE GENOMIC DNA]</scope>
    <source>
        <strain evidence="3 4">NCTC13315</strain>
    </source>
</reference>
<dbReference type="EMBL" id="UGNV01000004">
    <property type="protein sequence ID" value="STX55620.1"/>
    <property type="molecule type" value="Genomic_DNA"/>
</dbReference>
<feature type="region of interest" description="Disordered" evidence="2">
    <location>
        <begin position="305"/>
        <end position="334"/>
    </location>
</feature>
<keyword evidence="4" id="KW-1185">Reference proteome</keyword>
<gene>
    <name evidence="3" type="ORF">NCTC13315_02991</name>
</gene>
<dbReference type="Proteomes" id="UP000254968">
    <property type="component" value="Unassembled WGS sequence"/>
</dbReference>
<keyword evidence="1" id="KW-0175">Coiled coil</keyword>
<evidence type="ECO:0000256" key="1">
    <source>
        <dbReference type="SAM" id="Coils"/>
    </source>
</evidence>
<evidence type="ECO:0000313" key="3">
    <source>
        <dbReference type="EMBL" id="STX55620.1"/>
    </source>
</evidence>
<sequence length="334" mass="38362">MQTKKESELSNKLDGYLKRGKFEQGQRTFYADSNQYYIHQNTNNIMSNQQLILLAAKDLGTGLDETNKNLNELKKAQFPANKQNPDCLIPYNAKKNQISKMKITSLVAELQYHLDLSSSPGTNSELAPFKEGKSSKVKRKKSDALEVFNRFIALDNNEHALVAISMNQGVRDCLCQLAVHKKIAIENRKRCINLLLAYENRSSSETYSAHLAMYQLDKIEEMLISQQESAKEREKKLLERISELEKQQEIDRQKTEEMRENFSQVLSILKDMQQHQKLLVNEAIPSQSPTTLTRELSHSRNRLFISSKEANKPANSHDLADQDYYRLNHSGTPL</sequence>
<protein>
    <submittedName>
        <fullName evidence="3">Uncharacterized protein</fullName>
    </submittedName>
</protein>
<dbReference type="AlphaFoldDB" id="A0A378JQZ4"/>
<organism evidence="3 4">
    <name type="scientific">Legionella beliardensis</name>
    <dbReference type="NCBI Taxonomy" id="91822"/>
    <lineage>
        <taxon>Bacteria</taxon>
        <taxon>Pseudomonadati</taxon>
        <taxon>Pseudomonadota</taxon>
        <taxon>Gammaproteobacteria</taxon>
        <taxon>Legionellales</taxon>
        <taxon>Legionellaceae</taxon>
        <taxon>Legionella</taxon>
    </lineage>
</organism>
<feature type="coiled-coil region" evidence="1">
    <location>
        <begin position="216"/>
        <end position="261"/>
    </location>
</feature>
<accession>A0A378JQZ4</accession>
<evidence type="ECO:0000256" key="2">
    <source>
        <dbReference type="SAM" id="MobiDB-lite"/>
    </source>
</evidence>